<organism evidence="1 2">
    <name type="scientific">Comamonas serinivorans</name>
    <dbReference type="NCBI Taxonomy" id="1082851"/>
    <lineage>
        <taxon>Bacteria</taxon>
        <taxon>Pseudomonadati</taxon>
        <taxon>Pseudomonadota</taxon>
        <taxon>Betaproteobacteria</taxon>
        <taxon>Burkholderiales</taxon>
        <taxon>Comamonadaceae</taxon>
        <taxon>Comamonas</taxon>
    </lineage>
</organism>
<evidence type="ECO:0000313" key="1">
    <source>
        <dbReference type="EMBL" id="ARU03793.1"/>
    </source>
</evidence>
<keyword evidence="2" id="KW-1185">Reference proteome</keyword>
<reference evidence="1 2" key="1">
    <citation type="submission" date="2017-05" db="EMBL/GenBank/DDBJ databases">
        <authorList>
            <person name="Song R."/>
            <person name="Chenine A.L."/>
            <person name="Ruprecht R.M."/>
        </authorList>
    </citation>
    <scope>NUCLEOTIDE SEQUENCE [LARGE SCALE GENOMIC DNA]</scope>
    <source>
        <strain evidence="1 2">DSM 26136</strain>
    </source>
</reference>
<dbReference type="AlphaFoldDB" id="A0A1Y0EJH7"/>
<dbReference type="KEGG" id="cser:CCO03_03035"/>
<proteinExistence type="predicted"/>
<dbReference type="Proteomes" id="UP000196138">
    <property type="component" value="Chromosome"/>
</dbReference>
<evidence type="ECO:0000313" key="2">
    <source>
        <dbReference type="Proteomes" id="UP000196138"/>
    </source>
</evidence>
<accession>A0A1Y0EJH7</accession>
<protein>
    <submittedName>
        <fullName evidence="1">Uncharacterized protein</fullName>
    </submittedName>
</protein>
<name>A0A1Y0EJH7_9BURK</name>
<dbReference type="EMBL" id="CP021455">
    <property type="protein sequence ID" value="ARU03793.1"/>
    <property type="molecule type" value="Genomic_DNA"/>
</dbReference>
<sequence length="79" mass="8935">MRLFDCDRKALAFRCPQTPAGSLLPGFFVVGLARWPEGRLPVVRTSLMRTYDKLIATISARRSVACVRPCFGQHLSLRR</sequence>
<gene>
    <name evidence="1" type="ORF">CCO03_03035</name>
</gene>